<comment type="caution">
    <text evidence="1">The sequence shown here is derived from an EMBL/GenBank/DDBJ whole genome shotgun (WGS) entry which is preliminary data.</text>
</comment>
<organism evidence="1 2">
    <name type="scientific">Microbacterium candidum</name>
    <dbReference type="NCBI Taxonomy" id="3041922"/>
    <lineage>
        <taxon>Bacteria</taxon>
        <taxon>Bacillati</taxon>
        <taxon>Actinomycetota</taxon>
        <taxon>Actinomycetes</taxon>
        <taxon>Micrococcales</taxon>
        <taxon>Microbacteriaceae</taxon>
        <taxon>Microbacterium</taxon>
    </lineage>
</organism>
<keyword evidence="2" id="KW-1185">Reference proteome</keyword>
<accession>A0ABT7N0T0</accession>
<dbReference type="Proteomes" id="UP001235064">
    <property type="component" value="Unassembled WGS sequence"/>
</dbReference>
<reference evidence="1 2" key="1">
    <citation type="submission" date="2023-06" db="EMBL/GenBank/DDBJ databases">
        <title>Microbacterium sp. nov., isolated from a waste landfill.</title>
        <authorList>
            <person name="Wen W."/>
        </authorList>
    </citation>
    <scope>NUCLEOTIDE SEQUENCE [LARGE SCALE GENOMIC DNA]</scope>
    <source>
        <strain evidence="1 2">ASV49</strain>
    </source>
</reference>
<gene>
    <name evidence="1" type="ORF">QSV35_13305</name>
</gene>
<dbReference type="Pfam" id="PF05045">
    <property type="entry name" value="RgpF"/>
    <property type="match status" value="1"/>
</dbReference>
<sequence>MNRPQPPAVVPTQPAPFPEHGRRLIIYVVYDRRGEVEEYIPFALNGLRAHAAHIMVVVNGTLSDAGRELLTPLADDILVRENVGYDIWAHKAGLDRLGDRVAEFDEVVLTNDTWFGPVRPFGPVLERMDVLPLHFWGLTDHAREEVNPFTGRGDLPYHLQSFWIAARREMVQSDEWKRYWRELPEMPGYVDAVLKHEVQFTQHFNRLGYASEAAFACEDYPTEHPALFNPDLLLADGCPVIKRRPFFHFPPFLDRHAVIGREVLREVEAYGYPMELIWADLSRNVEPKILNADAGMLEVLPDVDVSYDATAPLRTVAILHIFYPEMTHEMLDRVDTLPGAYDLVVTTPDADRAARITALIAERPREGRSVDVRVVASNNGRDQSAFLIGCRDILLSDRYDIVVKLHSKKTPQDGHNIGRHFRRQQFDNLLDSPGYTANLLALFQREQGLGLVYPPMIHIGYPTMGRAWWANKKPFAALAAELGIRVPLDDVSPLAPYGGMYIARVAALRILAEHEWTYEQFGGADAYQDGGLAHVLERMPSYAAGELGFHTRTVSTREYMSISHTALEYKLDQLAAGLPGDMVEQIRLLRGMGHLGEGRLIDLLRLYANLHMPKATASIRKFVGRSSPLGQKLAEIRESWG</sequence>
<evidence type="ECO:0000313" key="2">
    <source>
        <dbReference type="Proteomes" id="UP001235064"/>
    </source>
</evidence>
<protein>
    <submittedName>
        <fullName evidence="1">Rhamnan synthesis F family protein</fullName>
    </submittedName>
</protein>
<dbReference type="EMBL" id="JASXSZ010000004">
    <property type="protein sequence ID" value="MDL9980314.1"/>
    <property type="molecule type" value="Genomic_DNA"/>
</dbReference>
<evidence type="ECO:0000313" key="1">
    <source>
        <dbReference type="EMBL" id="MDL9980314.1"/>
    </source>
</evidence>
<dbReference type="RefSeq" id="WP_286289269.1">
    <property type="nucleotide sequence ID" value="NZ_JASXSZ010000004.1"/>
</dbReference>
<dbReference type="InterPro" id="IPR007739">
    <property type="entry name" value="RgpF"/>
</dbReference>
<name>A0ABT7N0T0_9MICO</name>
<proteinExistence type="predicted"/>